<evidence type="ECO:0000256" key="3">
    <source>
        <dbReference type="ARBA" id="ARBA00023125"/>
    </source>
</evidence>
<keyword evidence="2" id="KW-0805">Transcription regulation</keyword>
<dbReference type="Pfam" id="PF00170">
    <property type="entry name" value="bZIP_1"/>
    <property type="match status" value="1"/>
</dbReference>
<dbReference type="EMBL" id="GDAI01000778">
    <property type="protein sequence ID" value="JAI16825.1"/>
    <property type="molecule type" value="mRNA"/>
</dbReference>
<evidence type="ECO:0000256" key="8">
    <source>
        <dbReference type="SAM" id="MobiDB-lite"/>
    </source>
</evidence>
<evidence type="ECO:0000256" key="7">
    <source>
        <dbReference type="SAM" id="Coils"/>
    </source>
</evidence>
<dbReference type="FunFam" id="1.20.5.170:FF:000054">
    <property type="entry name" value="Cyclic AMP-responsive element-binding protein 3-like 2"/>
    <property type="match status" value="1"/>
</dbReference>
<evidence type="ECO:0000256" key="6">
    <source>
        <dbReference type="ARBA" id="ARBA00023242"/>
    </source>
</evidence>
<comment type="subcellular location">
    <subcellularLocation>
        <location evidence="1">Nucleus</location>
    </subcellularLocation>
</comment>
<keyword evidence="5" id="KW-0804">Transcription</keyword>
<feature type="region of interest" description="Disordered" evidence="8">
    <location>
        <begin position="122"/>
        <end position="174"/>
    </location>
</feature>
<keyword evidence="6" id="KW-0539">Nucleus</keyword>
<dbReference type="GO" id="GO:0000981">
    <property type="term" value="F:DNA-binding transcription factor activity, RNA polymerase II-specific"/>
    <property type="evidence" value="ECO:0007669"/>
    <property type="project" value="TreeGrafter"/>
</dbReference>
<dbReference type="AlphaFoldDB" id="A0A0K8TSB6"/>
<dbReference type="SUPFAM" id="SSF57959">
    <property type="entry name" value="Leucine zipper domain"/>
    <property type="match status" value="1"/>
</dbReference>
<dbReference type="PROSITE" id="PS00036">
    <property type="entry name" value="BZIP_BASIC"/>
    <property type="match status" value="1"/>
</dbReference>
<dbReference type="InterPro" id="IPR046347">
    <property type="entry name" value="bZIP_sf"/>
</dbReference>
<dbReference type="PANTHER" id="PTHR46004">
    <property type="entry name" value="CYCLIC AMP RESPONSE ELEMENT-BINDING PROTEIN A"/>
    <property type="match status" value="1"/>
</dbReference>
<evidence type="ECO:0000256" key="1">
    <source>
        <dbReference type="ARBA" id="ARBA00004123"/>
    </source>
</evidence>
<evidence type="ECO:0000256" key="2">
    <source>
        <dbReference type="ARBA" id="ARBA00023015"/>
    </source>
</evidence>
<name>A0A0K8TSB6_TABBR</name>
<evidence type="ECO:0000259" key="9">
    <source>
        <dbReference type="PROSITE" id="PS50217"/>
    </source>
</evidence>
<feature type="compositionally biased region" description="Low complexity" evidence="8">
    <location>
        <begin position="136"/>
        <end position="167"/>
    </location>
</feature>
<keyword evidence="4" id="KW-0010">Activator</keyword>
<dbReference type="SMART" id="SM00338">
    <property type="entry name" value="BRLZ"/>
    <property type="match status" value="1"/>
</dbReference>
<keyword evidence="7" id="KW-0175">Coiled coil</keyword>
<evidence type="ECO:0000256" key="4">
    <source>
        <dbReference type="ARBA" id="ARBA00023159"/>
    </source>
</evidence>
<dbReference type="GO" id="GO:0005634">
    <property type="term" value="C:nucleus"/>
    <property type="evidence" value="ECO:0007669"/>
    <property type="project" value="UniProtKB-SubCell"/>
</dbReference>
<evidence type="ECO:0000256" key="5">
    <source>
        <dbReference type="ARBA" id="ARBA00023163"/>
    </source>
</evidence>
<proteinExistence type="evidence at transcript level"/>
<evidence type="ECO:0000313" key="10">
    <source>
        <dbReference type="EMBL" id="JAI16825.1"/>
    </source>
</evidence>
<dbReference type="GO" id="GO:0035497">
    <property type="term" value="F:cAMP response element binding"/>
    <property type="evidence" value="ECO:0007669"/>
    <property type="project" value="TreeGrafter"/>
</dbReference>
<protein>
    <submittedName>
        <fullName evidence="10">Putative creb/atf family transcription factor</fullName>
    </submittedName>
</protein>
<organism evidence="10">
    <name type="scientific">Tabanus bromius</name>
    <name type="common">Band-eyed brown horse fly</name>
    <dbReference type="NCBI Taxonomy" id="304241"/>
    <lineage>
        <taxon>Eukaryota</taxon>
        <taxon>Metazoa</taxon>
        <taxon>Ecdysozoa</taxon>
        <taxon>Arthropoda</taxon>
        <taxon>Hexapoda</taxon>
        <taxon>Insecta</taxon>
        <taxon>Pterygota</taxon>
        <taxon>Neoptera</taxon>
        <taxon>Endopterygota</taxon>
        <taxon>Diptera</taxon>
        <taxon>Brachycera</taxon>
        <taxon>Tabanomorpha</taxon>
        <taxon>Tabanoidea</taxon>
        <taxon>Tabanidae</taxon>
        <taxon>Tabanus</taxon>
    </lineage>
</organism>
<accession>A0A0K8TSB6</accession>
<dbReference type="InterPro" id="IPR004827">
    <property type="entry name" value="bZIP"/>
</dbReference>
<dbReference type="PROSITE" id="PS50217">
    <property type="entry name" value="BZIP"/>
    <property type="match status" value="1"/>
</dbReference>
<dbReference type="PANTHER" id="PTHR46004:SF3">
    <property type="entry name" value="CYCLIC AMP RESPONSE ELEMENT-BINDING PROTEIN A"/>
    <property type="match status" value="1"/>
</dbReference>
<dbReference type="CDD" id="cd14689">
    <property type="entry name" value="bZIP_CREB3"/>
    <property type="match status" value="1"/>
</dbReference>
<feature type="coiled-coil region" evidence="7">
    <location>
        <begin position="444"/>
        <end position="499"/>
    </location>
</feature>
<reference evidence="10" key="1">
    <citation type="journal article" date="2015" name="Insect Biochem. Mol. Biol.">
        <title>An insight into the sialome of the horse fly, Tabanus bromius.</title>
        <authorList>
            <person name="Ribeiro J.M."/>
            <person name="Kazimirova M."/>
            <person name="Takac P."/>
            <person name="Andersen J.F."/>
            <person name="Francischetti I.M."/>
        </authorList>
    </citation>
    <scope>NUCLEOTIDE SEQUENCE</scope>
</reference>
<dbReference type="Gene3D" id="1.20.5.170">
    <property type="match status" value="1"/>
</dbReference>
<sequence>MESFYDIGTSCDLKDIWEDSELDPTFHDVLQGYSMKYLKTDGLKFSSEADMPDWFLERADIKMPQVILHDKLISDALLGTLPIKAEHSYSLNSDGDSNPDSPRSLHAKIDDMDEDCYPAISMSTATSHPRRLLDTSSNNSINNESSTSVSSSPHNNSSSSHNSRSGSKIQQQTEHERYRTINHTQMETGSISGSEIDIDDSCIKDEPMSPTSSCPPSPSSQTYGISLNMANVAALTNTDLVFEHKNGSLQLSPASQSLLKNQQIIFNGPTNGTSQRTVIPKLNIKMEPRQSLLFGLPPTPPSSLPSDESEGNQSPEHHLASPLSPQNTQQTTVVATVNTVTKRNVTTSAGTSSTILSNSPCQVISNGRAGYNGSTTRQPIHTPLISSQPKGSTGTLVLTEEEKRTLLAEGYPIPTRLPLTKAEEKSLKKIRRKIKNKISAQESRRKKKEYMDQLERKVEILVSENTDYRKRVESLEDSNANLINQLAKLQALINRQNIKKL</sequence>
<feature type="domain" description="BZIP" evidence="9">
    <location>
        <begin position="426"/>
        <end position="489"/>
    </location>
</feature>
<keyword evidence="3" id="KW-0238">DNA-binding</keyword>
<feature type="region of interest" description="Disordered" evidence="8">
    <location>
        <begin position="292"/>
        <end position="331"/>
    </location>
</feature>